<name>A0A5B7CJM2_PORTR</name>
<comment type="caution">
    <text evidence="2">The sequence shown here is derived from an EMBL/GenBank/DDBJ whole genome shotgun (WGS) entry which is preliminary data.</text>
</comment>
<sequence length="87" mass="9469">MCKTEKEKLYTVPVAAAAAANTTNDPRRPYTPSSRVASSQPDSSLTCPAAPQLTFPIITASSPTEYHDVFSNIFCLFGDFIKFHGLK</sequence>
<dbReference type="AlphaFoldDB" id="A0A5B7CJM2"/>
<keyword evidence="3" id="KW-1185">Reference proteome</keyword>
<evidence type="ECO:0000256" key="1">
    <source>
        <dbReference type="SAM" id="MobiDB-lite"/>
    </source>
</evidence>
<evidence type="ECO:0000313" key="2">
    <source>
        <dbReference type="EMBL" id="MPC08536.1"/>
    </source>
</evidence>
<dbReference type="Proteomes" id="UP000324222">
    <property type="component" value="Unassembled WGS sequence"/>
</dbReference>
<gene>
    <name evidence="2" type="ORF">E2C01_001123</name>
</gene>
<organism evidence="2 3">
    <name type="scientific">Portunus trituberculatus</name>
    <name type="common">Swimming crab</name>
    <name type="synonym">Neptunus trituberculatus</name>
    <dbReference type="NCBI Taxonomy" id="210409"/>
    <lineage>
        <taxon>Eukaryota</taxon>
        <taxon>Metazoa</taxon>
        <taxon>Ecdysozoa</taxon>
        <taxon>Arthropoda</taxon>
        <taxon>Crustacea</taxon>
        <taxon>Multicrustacea</taxon>
        <taxon>Malacostraca</taxon>
        <taxon>Eumalacostraca</taxon>
        <taxon>Eucarida</taxon>
        <taxon>Decapoda</taxon>
        <taxon>Pleocyemata</taxon>
        <taxon>Brachyura</taxon>
        <taxon>Eubrachyura</taxon>
        <taxon>Portunoidea</taxon>
        <taxon>Portunidae</taxon>
        <taxon>Portuninae</taxon>
        <taxon>Portunus</taxon>
    </lineage>
</organism>
<dbReference type="EMBL" id="VSRR010000033">
    <property type="protein sequence ID" value="MPC08536.1"/>
    <property type="molecule type" value="Genomic_DNA"/>
</dbReference>
<feature type="region of interest" description="Disordered" evidence="1">
    <location>
        <begin position="20"/>
        <end position="45"/>
    </location>
</feature>
<reference evidence="2 3" key="1">
    <citation type="submission" date="2019-05" db="EMBL/GenBank/DDBJ databases">
        <title>Another draft genome of Portunus trituberculatus and its Hox gene families provides insights of decapod evolution.</title>
        <authorList>
            <person name="Jeong J.-H."/>
            <person name="Song I."/>
            <person name="Kim S."/>
            <person name="Choi T."/>
            <person name="Kim D."/>
            <person name="Ryu S."/>
            <person name="Kim W."/>
        </authorList>
    </citation>
    <scope>NUCLEOTIDE SEQUENCE [LARGE SCALE GENOMIC DNA]</scope>
    <source>
        <tissue evidence="2">Muscle</tissue>
    </source>
</reference>
<feature type="compositionally biased region" description="Polar residues" evidence="1">
    <location>
        <begin position="31"/>
        <end position="45"/>
    </location>
</feature>
<protein>
    <submittedName>
        <fullName evidence="2">Uncharacterized protein</fullName>
    </submittedName>
</protein>
<accession>A0A5B7CJM2</accession>
<evidence type="ECO:0000313" key="3">
    <source>
        <dbReference type="Proteomes" id="UP000324222"/>
    </source>
</evidence>
<proteinExistence type="predicted"/>